<name>A0A0A0I975_CLONO</name>
<evidence type="ECO:0000256" key="1">
    <source>
        <dbReference type="ARBA" id="ARBA00004651"/>
    </source>
</evidence>
<dbReference type="PANTHER" id="PTHR30353">
    <property type="entry name" value="INNER MEMBRANE PROTEIN DEDA-RELATED"/>
    <property type="match status" value="1"/>
</dbReference>
<dbReference type="Proteomes" id="UP000030012">
    <property type="component" value="Unassembled WGS sequence"/>
</dbReference>
<dbReference type="Pfam" id="PF09335">
    <property type="entry name" value="VTT_dom"/>
    <property type="match status" value="1"/>
</dbReference>
<sequence>MDIRLFLNFLMNLDKYLYIMVQRYGIVVYAIIFTIIFLEAGIIVMAFLPGDSLIFIIGTLTSIKVLKLILVIPILFVAVILGDVINYSIGKILGHKLINRNKGIFIKKNYLEKAHNFYGENGRISIILGRFIPVVRSFVAFVAGIATMNFNKFILYCIVGGSLRVIIFLFGGYYLGTFEIVKNNLEIIIAIIMVISIIPGIIGFMKKKSSKKSL</sequence>
<evidence type="ECO:0000259" key="8">
    <source>
        <dbReference type="Pfam" id="PF09335"/>
    </source>
</evidence>
<evidence type="ECO:0000256" key="5">
    <source>
        <dbReference type="ARBA" id="ARBA00022989"/>
    </source>
</evidence>
<evidence type="ECO:0000256" key="7">
    <source>
        <dbReference type="RuleBase" id="RU367016"/>
    </source>
</evidence>
<proteinExistence type="inferred from homology"/>
<comment type="subcellular location">
    <subcellularLocation>
        <location evidence="1 7">Cell membrane</location>
        <topology evidence="1 7">Multi-pass membrane protein</topology>
    </subcellularLocation>
</comment>
<dbReference type="OrthoDB" id="9813426at2"/>
<dbReference type="EMBL" id="JENJ01000004">
    <property type="protein sequence ID" value="KGM98034.1"/>
    <property type="molecule type" value="Genomic_DNA"/>
</dbReference>
<keyword evidence="6 7" id="KW-0472">Membrane</keyword>
<feature type="domain" description="VTT" evidence="8">
    <location>
        <begin position="49"/>
        <end position="173"/>
    </location>
</feature>
<organism evidence="9 10">
    <name type="scientific">Clostridium novyi A str. 4552</name>
    <dbReference type="NCBI Taxonomy" id="1444289"/>
    <lineage>
        <taxon>Bacteria</taxon>
        <taxon>Bacillati</taxon>
        <taxon>Bacillota</taxon>
        <taxon>Clostridia</taxon>
        <taxon>Eubacteriales</taxon>
        <taxon>Clostridiaceae</taxon>
        <taxon>Clostridium</taxon>
    </lineage>
</organism>
<evidence type="ECO:0000256" key="4">
    <source>
        <dbReference type="ARBA" id="ARBA00022692"/>
    </source>
</evidence>
<keyword evidence="4 7" id="KW-0812">Transmembrane</keyword>
<evidence type="ECO:0000313" key="10">
    <source>
        <dbReference type="Proteomes" id="UP000030012"/>
    </source>
</evidence>
<feature type="transmembrane region" description="Helical" evidence="7">
    <location>
        <begin position="26"/>
        <end position="48"/>
    </location>
</feature>
<keyword evidence="3 7" id="KW-1003">Cell membrane</keyword>
<evidence type="ECO:0000256" key="6">
    <source>
        <dbReference type="ARBA" id="ARBA00023136"/>
    </source>
</evidence>
<feature type="transmembrane region" description="Helical" evidence="7">
    <location>
        <begin position="187"/>
        <end position="205"/>
    </location>
</feature>
<dbReference type="PANTHER" id="PTHR30353:SF0">
    <property type="entry name" value="TRANSMEMBRANE PROTEIN"/>
    <property type="match status" value="1"/>
</dbReference>
<evidence type="ECO:0000256" key="3">
    <source>
        <dbReference type="ARBA" id="ARBA00022475"/>
    </source>
</evidence>
<dbReference type="GO" id="GO:0005886">
    <property type="term" value="C:plasma membrane"/>
    <property type="evidence" value="ECO:0007669"/>
    <property type="project" value="UniProtKB-SubCell"/>
</dbReference>
<feature type="transmembrane region" description="Helical" evidence="7">
    <location>
        <begin position="153"/>
        <end position="175"/>
    </location>
</feature>
<feature type="transmembrane region" description="Helical" evidence="7">
    <location>
        <begin position="68"/>
        <end position="89"/>
    </location>
</feature>
<protein>
    <recommendedName>
        <fullName evidence="8">VTT domain-containing protein</fullName>
    </recommendedName>
</protein>
<dbReference type="InterPro" id="IPR032818">
    <property type="entry name" value="DedA-like"/>
</dbReference>
<dbReference type="AlphaFoldDB" id="A0A0A0I975"/>
<reference evidence="9 10" key="1">
    <citation type="submission" date="2014-01" db="EMBL/GenBank/DDBJ databases">
        <title>Plasmidome dynamics in the species complex Clostridium novyi sensu lato converts strains of independent lineages into distinctly different pathogens.</title>
        <authorList>
            <person name="Skarin H."/>
            <person name="Segerman B."/>
        </authorList>
    </citation>
    <scope>NUCLEOTIDE SEQUENCE [LARGE SCALE GENOMIC DNA]</scope>
    <source>
        <strain evidence="9 10">4552</strain>
    </source>
</reference>
<dbReference type="RefSeq" id="WP_039252399.1">
    <property type="nucleotide sequence ID" value="NZ_JENJ01000004.1"/>
</dbReference>
<evidence type="ECO:0000256" key="2">
    <source>
        <dbReference type="ARBA" id="ARBA00010792"/>
    </source>
</evidence>
<dbReference type="InterPro" id="IPR032816">
    <property type="entry name" value="VTT_dom"/>
</dbReference>
<evidence type="ECO:0000313" key="9">
    <source>
        <dbReference type="EMBL" id="KGM98034.1"/>
    </source>
</evidence>
<comment type="similarity">
    <text evidence="2 7">Belongs to the DedA family.</text>
</comment>
<keyword evidence="5 7" id="KW-1133">Transmembrane helix</keyword>
<accession>A0A0A0I975</accession>
<gene>
    <name evidence="9" type="ORF">Z968_01560</name>
</gene>
<comment type="caution">
    <text evidence="9">The sequence shown here is derived from an EMBL/GenBank/DDBJ whole genome shotgun (WGS) entry which is preliminary data.</text>
</comment>